<name>A0A9P1MW54_9PELO</name>
<sequence>MDELKKFDRYCYEMQQVTKQEEALHSPKMAMIRKKLRKMLISIIENSEDDISVRIENFWKVSYYLPINRFLKNVDKSEESSTTLITMFCGELQELQILVTNEKYSALFNLYLGDLHRYMEEFEDAELYYAKSIEIDSRNGRAFNMLAMVKKQELYNEKLRLFLLALLAEQPYKQASKNLEDLISKIELVENKENIEKNLADFIFWVLFDVSSNKADHNKSGTGLLKTIEDIDDPEILQIFILTFRVSKGSYNFIHVLNIMIDLFLGFQNPSIEILCIICEFIHAASEILGDFENSKKVFDTLPIFTENKWEKLCELTCKVLNSKEIDMDSEECQNLEELNLIHSLRKTTKTVDILKFWAQRICETTSPHFEYKNGKFEKISQSNHRKLDLPKELETMKICGFHENEKPIYLLFDLDSISQNLFFSLKIWQFSEFICAISSKTFAELDRLKDEIPIVRRALRELAKRQKIGKIQIITSKTDRECCEKLIESATKNDRKLEHEELVGIIVEDVEKYEKKFGKPLKGVSIHQISTFYTKCTIDR</sequence>
<dbReference type="InterPro" id="IPR011990">
    <property type="entry name" value="TPR-like_helical_dom_sf"/>
</dbReference>
<evidence type="ECO:0000259" key="2">
    <source>
        <dbReference type="Pfam" id="PF22695"/>
    </source>
</evidence>
<feature type="domain" description="EST1-like DNA-binding" evidence="2">
    <location>
        <begin position="7"/>
        <end position="324"/>
    </location>
</feature>
<dbReference type="SUPFAM" id="SSF48452">
    <property type="entry name" value="TPR-like"/>
    <property type="match status" value="1"/>
</dbReference>
<evidence type="ECO:0000256" key="1">
    <source>
        <dbReference type="PROSITE-ProRule" id="PRU00339"/>
    </source>
</evidence>
<keyword evidence="1" id="KW-0802">TPR repeat</keyword>
<evidence type="ECO:0000313" key="3">
    <source>
        <dbReference type="EMBL" id="CAI5438158.1"/>
    </source>
</evidence>
<dbReference type="OrthoDB" id="5858760at2759"/>
<dbReference type="InterPro" id="IPR019734">
    <property type="entry name" value="TPR_rpt"/>
</dbReference>
<dbReference type="PROSITE" id="PS50005">
    <property type="entry name" value="TPR"/>
    <property type="match status" value="1"/>
</dbReference>
<dbReference type="EMBL" id="CANHGI010000001">
    <property type="protein sequence ID" value="CAI5438158.1"/>
    <property type="molecule type" value="Genomic_DNA"/>
</dbReference>
<accession>A0A9P1MW54</accession>
<dbReference type="Gene3D" id="1.25.40.10">
    <property type="entry name" value="Tetratricopeptide repeat domain"/>
    <property type="match status" value="1"/>
</dbReference>
<dbReference type="AlphaFoldDB" id="A0A9P1MW54"/>
<gene>
    <name evidence="3" type="ORF">CAMP_LOCUS795</name>
</gene>
<comment type="caution">
    <text evidence="3">The sequence shown here is derived from an EMBL/GenBank/DDBJ whole genome shotgun (WGS) entry which is preliminary data.</text>
</comment>
<reference evidence="3" key="1">
    <citation type="submission" date="2022-11" db="EMBL/GenBank/DDBJ databases">
        <authorList>
            <person name="Kikuchi T."/>
        </authorList>
    </citation>
    <scope>NUCLEOTIDE SEQUENCE</scope>
    <source>
        <strain evidence="3">PS1010</strain>
    </source>
</reference>
<dbReference type="InterPro" id="IPR054534">
    <property type="entry name" value="EST1-like_DNA_bind"/>
</dbReference>
<keyword evidence="4" id="KW-1185">Reference proteome</keyword>
<proteinExistence type="predicted"/>
<dbReference type="Pfam" id="PF22695">
    <property type="entry name" value="EST1-like_DNA_bind"/>
    <property type="match status" value="1"/>
</dbReference>
<feature type="repeat" description="TPR" evidence="1">
    <location>
        <begin position="106"/>
        <end position="139"/>
    </location>
</feature>
<dbReference type="Proteomes" id="UP001152747">
    <property type="component" value="Unassembled WGS sequence"/>
</dbReference>
<protein>
    <recommendedName>
        <fullName evidence="2">EST1-like DNA-binding domain-containing protein</fullName>
    </recommendedName>
</protein>
<organism evidence="3 4">
    <name type="scientific">Caenorhabditis angaria</name>
    <dbReference type="NCBI Taxonomy" id="860376"/>
    <lineage>
        <taxon>Eukaryota</taxon>
        <taxon>Metazoa</taxon>
        <taxon>Ecdysozoa</taxon>
        <taxon>Nematoda</taxon>
        <taxon>Chromadorea</taxon>
        <taxon>Rhabditida</taxon>
        <taxon>Rhabditina</taxon>
        <taxon>Rhabditomorpha</taxon>
        <taxon>Rhabditoidea</taxon>
        <taxon>Rhabditidae</taxon>
        <taxon>Peloderinae</taxon>
        <taxon>Caenorhabditis</taxon>
    </lineage>
</organism>
<evidence type="ECO:0000313" key="4">
    <source>
        <dbReference type="Proteomes" id="UP001152747"/>
    </source>
</evidence>